<feature type="domain" description="FtsK" evidence="2">
    <location>
        <begin position="135"/>
        <end position="328"/>
    </location>
</feature>
<dbReference type="InterPro" id="IPR025662">
    <property type="entry name" value="Sigma_54_int_dom_ATP-bd_1"/>
</dbReference>
<dbReference type="Proteomes" id="UP000194219">
    <property type="component" value="Unassembled WGS sequence"/>
</dbReference>
<dbReference type="GO" id="GO:0005524">
    <property type="term" value="F:ATP binding"/>
    <property type="evidence" value="ECO:0007669"/>
    <property type="project" value="UniProtKB-UniRule"/>
</dbReference>
<dbReference type="GO" id="GO:0016887">
    <property type="term" value="F:ATP hydrolysis activity"/>
    <property type="evidence" value="ECO:0007669"/>
    <property type="project" value="InterPro"/>
</dbReference>
<dbReference type="SMART" id="SM00382">
    <property type="entry name" value="AAA"/>
    <property type="match status" value="1"/>
</dbReference>
<reference evidence="3 4" key="1">
    <citation type="submission" date="2016-09" db="EMBL/GenBank/DDBJ databases">
        <title>Lactobacillus reuteri KLR3006, genome sequencing and assembly.</title>
        <authorList>
            <person name="Lee J.-Y."/>
            <person name="Kim E.B."/>
            <person name="Choi Y.-J."/>
        </authorList>
    </citation>
    <scope>NUCLEOTIDE SEQUENCE [LARGE SCALE GENOMIC DNA]</scope>
    <source>
        <strain evidence="3 4">KLR3006</strain>
    </source>
</reference>
<dbReference type="InterPro" id="IPR002543">
    <property type="entry name" value="FtsK_dom"/>
</dbReference>
<name>A0AAE5J6M0_LIMRT</name>
<dbReference type="AlphaFoldDB" id="A0AAE5J6M0"/>
<keyword evidence="1" id="KW-0067">ATP-binding</keyword>
<proteinExistence type="predicted"/>
<protein>
    <recommendedName>
        <fullName evidence="2">FtsK domain-containing protein</fullName>
    </recommendedName>
</protein>
<keyword evidence="1" id="KW-0547">Nucleotide-binding</keyword>
<feature type="binding site" evidence="1">
    <location>
        <begin position="150"/>
        <end position="157"/>
    </location>
    <ligand>
        <name>ATP</name>
        <dbReference type="ChEBI" id="CHEBI:30616"/>
    </ligand>
</feature>
<comment type="caution">
    <text evidence="3">The sequence shown here is derived from an EMBL/GenBank/DDBJ whole genome shotgun (WGS) entry which is preliminary data.</text>
</comment>
<organism evidence="3 4">
    <name type="scientific">Limosilactobacillus reuteri</name>
    <name type="common">Lactobacillus reuteri</name>
    <dbReference type="NCBI Taxonomy" id="1598"/>
    <lineage>
        <taxon>Bacteria</taxon>
        <taxon>Bacillati</taxon>
        <taxon>Bacillota</taxon>
        <taxon>Bacilli</taxon>
        <taxon>Lactobacillales</taxon>
        <taxon>Lactobacillaceae</taxon>
        <taxon>Limosilactobacillus</taxon>
    </lineage>
</organism>
<dbReference type="RefSeq" id="WP_086142778.1">
    <property type="nucleotide sequence ID" value="NZ_MIMV01000233.1"/>
</dbReference>
<dbReference type="PROSITE" id="PS00675">
    <property type="entry name" value="SIGMA54_INTERACT_1"/>
    <property type="match status" value="1"/>
</dbReference>
<dbReference type="SUPFAM" id="SSF52540">
    <property type="entry name" value="P-loop containing nucleoside triphosphate hydrolases"/>
    <property type="match status" value="1"/>
</dbReference>
<dbReference type="InterPro" id="IPR027417">
    <property type="entry name" value="P-loop_NTPase"/>
</dbReference>
<gene>
    <name evidence="3" type="ORF">BHL83_09095</name>
</gene>
<dbReference type="InterPro" id="IPR003593">
    <property type="entry name" value="AAA+_ATPase"/>
</dbReference>
<dbReference type="PROSITE" id="PS50901">
    <property type="entry name" value="FTSK"/>
    <property type="match status" value="1"/>
</dbReference>
<dbReference type="Pfam" id="PF13401">
    <property type="entry name" value="AAA_22"/>
    <property type="match status" value="1"/>
</dbReference>
<sequence length="376" mass="41726">MISFKRTSNKLLDSEKIINQVRKSLRILFPDSNSAGDYDVIVQSSGLLVVPRIGSSVAITSDFYYKILSVLEVTLWPTVQLQHPLVMQLKSLPNREWNMSRAFFYPWLIGASQRLITTDKEEIQFAKRTNRFRLMSNVLIPLDQHIVITGQTGSGKSYLLKQLLSVFNTLGTVILVDGKLSDGARWARNHSNVELIKPKISSGSTGSSIGGDLLETVNDRLNSLEAEMYSRQEMLFQQNEISISYKILNVKPIFLVIDELAALTIGASRQAKQDFFDHLTRLALLAREAGIILVLALQQARNDAIPTAVRAQMGIKILLGSLDRDNTQFLFPSLDAIPFLPVDGPGKGIISIAGSTKYKGILPIATPTTINEGDQR</sequence>
<dbReference type="Gene3D" id="3.40.50.300">
    <property type="entry name" value="P-loop containing nucleotide triphosphate hydrolases"/>
    <property type="match status" value="1"/>
</dbReference>
<accession>A0AAE5J6M0</accession>
<evidence type="ECO:0000259" key="2">
    <source>
        <dbReference type="PROSITE" id="PS50901"/>
    </source>
</evidence>
<evidence type="ECO:0000256" key="1">
    <source>
        <dbReference type="PROSITE-ProRule" id="PRU00289"/>
    </source>
</evidence>
<evidence type="ECO:0000313" key="4">
    <source>
        <dbReference type="Proteomes" id="UP000194219"/>
    </source>
</evidence>
<dbReference type="GO" id="GO:0003677">
    <property type="term" value="F:DNA binding"/>
    <property type="evidence" value="ECO:0007669"/>
    <property type="project" value="InterPro"/>
</dbReference>
<dbReference type="EMBL" id="MIMV01000233">
    <property type="protein sequence ID" value="OTA82182.1"/>
    <property type="molecule type" value="Genomic_DNA"/>
</dbReference>
<dbReference type="InterPro" id="IPR049945">
    <property type="entry name" value="AAA_22"/>
</dbReference>
<evidence type="ECO:0000313" key="3">
    <source>
        <dbReference type="EMBL" id="OTA82182.1"/>
    </source>
</evidence>